<evidence type="ECO:0000256" key="5">
    <source>
        <dbReference type="ARBA" id="ARBA00022692"/>
    </source>
</evidence>
<evidence type="ECO:0000256" key="1">
    <source>
        <dbReference type="ARBA" id="ARBA00004651"/>
    </source>
</evidence>
<dbReference type="RefSeq" id="WP_220373765.1">
    <property type="nucleotide sequence ID" value="NZ_JAEUAO010000006.1"/>
</dbReference>
<evidence type="ECO:0000256" key="3">
    <source>
        <dbReference type="ARBA" id="ARBA00022448"/>
    </source>
</evidence>
<reference evidence="9 10" key="1">
    <citation type="journal article" date="2021" name="MBio">
        <title>Poor Competitiveness of Bradyrhizobium in Pigeon Pea Root Colonization in Indian Soils.</title>
        <authorList>
            <person name="Chalasani D."/>
            <person name="Basu A."/>
            <person name="Pullabhotla S.V.S.R.N."/>
            <person name="Jorrin B."/>
            <person name="Neal A.L."/>
            <person name="Poole P.S."/>
            <person name="Podile A.R."/>
            <person name="Tkacz A."/>
        </authorList>
    </citation>
    <scope>NUCLEOTIDE SEQUENCE [LARGE SCALE GENOMIC DNA]</scope>
    <source>
        <strain evidence="9 10">HU44</strain>
    </source>
</reference>
<keyword evidence="10" id="KW-1185">Reference proteome</keyword>
<feature type="transmembrane region" description="Helical" evidence="8">
    <location>
        <begin position="246"/>
        <end position="268"/>
    </location>
</feature>
<proteinExistence type="inferred from homology"/>
<feature type="transmembrane region" description="Helical" evidence="8">
    <location>
        <begin position="157"/>
        <end position="182"/>
    </location>
</feature>
<evidence type="ECO:0000256" key="7">
    <source>
        <dbReference type="ARBA" id="ARBA00023136"/>
    </source>
</evidence>
<dbReference type="Pfam" id="PF01594">
    <property type="entry name" value="AI-2E_transport"/>
    <property type="match status" value="1"/>
</dbReference>
<sequence>MQEMRSRSGGQQQVIETALALLLVSALLAATFWVLAPFVGVVTYAVILATATAAPYDRMVVLLGGRRRLAAFSFGAIAAAITIVPLIYLCTAVISHVDVAEAWLREASARRIPDLPGWISSLPLLGQKLTLIWQEFQGGGLALLQRFEPQLAAAGRWLLNLSAGLMIAVLEIFAGIIVAAMIHASRTQVVGFVSAIAERIVGPRGLVLLNAGGKAIRGVAIGVIGTALLEGVLSWIGFAVAGVPGAIVLAAVTFFLAIIQIGPLLVWLPVAIWLGSQGQTGWTIFIVVWGIFVLMAADNVVKPMLIARSGELPLLVLFVGVIGGLAAWGFTGMFIGATTLAVLWTVLQTWIRTNGGEVHPIG</sequence>
<comment type="similarity">
    <text evidence="2">Belongs to the autoinducer-2 exporter (AI-2E) (TC 2.A.86) family.</text>
</comment>
<keyword evidence="5 8" id="KW-0812">Transmembrane</keyword>
<dbReference type="PANTHER" id="PTHR21716:SF67">
    <property type="entry name" value="TRANSPORT PROTEIN YDIK-RELATED"/>
    <property type="match status" value="1"/>
</dbReference>
<protein>
    <submittedName>
        <fullName evidence="9">AI-2E family transporter</fullName>
    </submittedName>
</protein>
<evidence type="ECO:0000256" key="8">
    <source>
        <dbReference type="SAM" id="Phobius"/>
    </source>
</evidence>
<gene>
    <name evidence="9" type="ORF">JNB71_21200</name>
</gene>
<feature type="transmembrane region" description="Helical" evidence="8">
    <location>
        <begin position="317"/>
        <end position="344"/>
    </location>
</feature>
<keyword evidence="6 8" id="KW-1133">Transmembrane helix</keyword>
<evidence type="ECO:0000256" key="6">
    <source>
        <dbReference type="ARBA" id="ARBA00022989"/>
    </source>
</evidence>
<evidence type="ECO:0000256" key="4">
    <source>
        <dbReference type="ARBA" id="ARBA00022475"/>
    </source>
</evidence>
<feature type="transmembrane region" description="Helical" evidence="8">
    <location>
        <begin position="280"/>
        <end position="297"/>
    </location>
</feature>
<dbReference type="InterPro" id="IPR002549">
    <property type="entry name" value="AI-2E-like"/>
</dbReference>
<keyword evidence="4" id="KW-1003">Cell membrane</keyword>
<name>A0ABS7HEW5_9HYPH</name>
<feature type="transmembrane region" description="Helical" evidence="8">
    <location>
        <begin position="14"/>
        <end position="35"/>
    </location>
</feature>
<dbReference type="Proteomes" id="UP000757604">
    <property type="component" value="Unassembled WGS sequence"/>
</dbReference>
<comment type="caution">
    <text evidence="9">The sequence shown here is derived from an EMBL/GenBank/DDBJ whole genome shotgun (WGS) entry which is preliminary data.</text>
</comment>
<feature type="transmembrane region" description="Helical" evidence="8">
    <location>
        <begin position="219"/>
        <end position="240"/>
    </location>
</feature>
<evidence type="ECO:0000313" key="10">
    <source>
        <dbReference type="Proteomes" id="UP000757604"/>
    </source>
</evidence>
<feature type="transmembrane region" description="Helical" evidence="8">
    <location>
        <begin position="69"/>
        <end position="94"/>
    </location>
</feature>
<dbReference type="EMBL" id="JAEUAO010000006">
    <property type="protein sequence ID" value="MBW9065827.1"/>
    <property type="molecule type" value="Genomic_DNA"/>
</dbReference>
<evidence type="ECO:0000313" key="9">
    <source>
        <dbReference type="EMBL" id="MBW9065827.1"/>
    </source>
</evidence>
<keyword evidence="7 8" id="KW-0472">Membrane</keyword>
<evidence type="ECO:0000256" key="2">
    <source>
        <dbReference type="ARBA" id="ARBA00009773"/>
    </source>
</evidence>
<organism evidence="9 10">
    <name type="scientific">Rhizobium herbae</name>
    <dbReference type="NCBI Taxonomy" id="508661"/>
    <lineage>
        <taxon>Bacteria</taxon>
        <taxon>Pseudomonadati</taxon>
        <taxon>Pseudomonadota</taxon>
        <taxon>Alphaproteobacteria</taxon>
        <taxon>Hyphomicrobiales</taxon>
        <taxon>Rhizobiaceae</taxon>
        <taxon>Rhizobium/Agrobacterium group</taxon>
        <taxon>Rhizobium</taxon>
    </lineage>
</organism>
<comment type="subcellular location">
    <subcellularLocation>
        <location evidence="1">Cell membrane</location>
        <topology evidence="1">Multi-pass membrane protein</topology>
    </subcellularLocation>
</comment>
<accession>A0ABS7HEW5</accession>
<keyword evidence="3" id="KW-0813">Transport</keyword>
<dbReference type="PANTHER" id="PTHR21716">
    <property type="entry name" value="TRANSMEMBRANE PROTEIN"/>
    <property type="match status" value="1"/>
</dbReference>